<dbReference type="EMBL" id="FSQT01000001">
    <property type="protein sequence ID" value="SIM46342.1"/>
    <property type="molecule type" value="Genomic_DNA"/>
</dbReference>
<evidence type="ECO:0000313" key="7">
    <source>
        <dbReference type="Proteomes" id="UP000185124"/>
    </source>
</evidence>
<dbReference type="PROSITE" id="PS50893">
    <property type="entry name" value="ABC_TRANSPORTER_2"/>
    <property type="match status" value="1"/>
</dbReference>
<evidence type="ECO:0000256" key="4">
    <source>
        <dbReference type="ARBA" id="ARBA00022840"/>
    </source>
</evidence>
<dbReference type="FunFam" id="3.40.50.300:FF:000016">
    <property type="entry name" value="Oligopeptide ABC transporter ATP-binding component"/>
    <property type="match status" value="1"/>
</dbReference>
<dbReference type="InterPro" id="IPR003593">
    <property type="entry name" value="AAA+_ATPase"/>
</dbReference>
<dbReference type="InterPro" id="IPR017871">
    <property type="entry name" value="ABC_transporter-like_CS"/>
</dbReference>
<dbReference type="PANTHER" id="PTHR43776:SF7">
    <property type="entry name" value="D,D-DIPEPTIDE TRANSPORT ATP-BINDING PROTEIN DDPF-RELATED"/>
    <property type="match status" value="1"/>
</dbReference>
<evidence type="ECO:0000256" key="3">
    <source>
        <dbReference type="ARBA" id="ARBA00022741"/>
    </source>
</evidence>
<dbReference type="GO" id="GO:0005524">
    <property type="term" value="F:ATP binding"/>
    <property type="evidence" value="ECO:0007669"/>
    <property type="project" value="UniProtKB-KW"/>
</dbReference>
<feature type="domain" description="ABC transporter" evidence="5">
    <location>
        <begin position="13"/>
        <end position="264"/>
    </location>
</feature>
<keyword evidence="3" id="KW-0547">Nucleotide-binding</keyword>
<dbReference type="GO" id="GO:0016887">
    <property type="term" value="F:ATP hydrolysis activity"/>
    <property type="evidence" value="ECO:0007669"/>
    <property type="project" value="InterPro"/>
</dbReference>
<sequence length="354" mass="38030">MSSQTTPAQEPLLRGVDVTKRYRAGRSLGDRLGRRPERALTALDGVSVDVYPSEVLAVVGESGSGKSTLAKVLVGSEIATSGSVVFEGKALSPKRHSVDARRIQMVFQDPYSSLNPRLTIGSVLTELLRYHQIVPRNEVKAEASRLLALVGLDDDALTAYPSQFSGGQRQRLAIARALAVRPDVLIADEPVSALDVSVQATILDLVSDLRDKLGLSVLFIAHNLAVVQHLSQRVAVMYLGRIVEIGTAPELFANPSHPYTRALIASIPRMREGSVNSAFEVEGEPPSPYAIPVGCRFHPRCPLATDECRVTDPQLAPVAPEGAGSTHLSACLRVDALPAVQNATRTIPVERSSR</sequence>
<gene>
    <name evidence="6" type="ORF">SAMN04489832_0103</name>
</gene>
<dbReference type="STRING" id="709881.SAMN04489832_0103"/>
<dbReference type="InterPro" id="IPR003439">
    <property type="entry name" value="ABC_transporter-like_ATP-bd"/>
</dbReference>
<dbReference type="AlphaFoldDB" id="A0A1N5TD01"/>
<name>A0A1N5TD01_9ACTN</name>
<accession>A0A1N5TD01</accession>
<dbReference type="GO" id="GO:0015833">
    <property type="term" value="P:peptide transport"/>
    <property type="evidence" value="ECO:0007669"/>
    <property type="project" value="InterPro"/>
</dbReference>
<reference evidence="7" key="1">
    <citation type="submission" date="2016-12" db="EMBL/GenBank/DDBJ databases">
        <authorList>
            <person name="Varghese N."/>
            <person name="Submissions S."/>
        </authorList>
    </citation>
    <scope>NUCLEOTIDE SEQUENCE [LARGE SCALE GENOMIC DNA]</scope>
    <source>
        <strain evidence="7">DSM 45599</strain>
    </source>
</reference>
<evidence type="ECO:0000256" key="2">
    <source>
        <dbReference type="ARBA" id="ARBA00022448"/>
    </source>
</evidence>
<dbReference type="Gene3D" id="3.40.50.300">
    <property type="entry name" value="P-loop containing nucleotide triphosphate hydrolases"/>
    <property type="match status" value="1"/>
</dbReference>
<dbReference type="NCBIfam" id="TIGR01727">
    <property type="entry name" value="oligo_HPY"/>
    <property type="match status" value="1"/>
</dbReference>
<dbReference type="PROSITE" id="PS00211">
    <property type="entry name" value="ABC_TRANSPORTER_1"/>
    <property type="match status" value="1"/>
</dbReference>
<keyword evidence="2" id="KW-0813">Transport</keyword>
<dbReference type="InterPro" id="IPR013563">
    <property type="entry name" value="Oligopep_ABC_C"/>
</dbReference>
<dbReference type="PANTHER" id="PTHR43776">
    <property type="entry name" value="TRANSPORT ATP-BINDING PROTEIN"/>
    <property type="match status" value="1"/>
</dbReference>
<dbReference type="Pfam" id="PF00005">
    <property type="entry name" value="ABC_tran"/>
    <property type="match status" value="1"/>
</dbReference>
<keyword evidence="7" id="KW-1185">Reference proteome</keyword>
<evidence type="ECO:0000313" key="6">
    <source>
        <dbReference type="EMBL" id="SIM46342.1"/>
    </source>
</evidence>
<dbReference type="InterPro" id="IPR050319">
    <property type="entry name" value="ABC_transp_ATP-bind"/>
</dbReference>
<dbReference type="CDD" id="cd03257">
    <property type="entry name" value="ABC_NikE_OppD_transporters"/>
    <property type="match status" value="1"/>
</dbReference>
<dbReference type="OrthoDB" id="8481147at2"/>
<dbReference type="SUPFAM" id="SSF52540">
    <property type="entry name" value="P-loop containing nucleoside triphosphate hydrolases"/>
    <property type="match status" value="1"/>
</dbReference>
<evidence type="ECO:0000256" key="1">
    <source>
        <dbReference type="ARBA" id="ARBA00005417"/>
    </source>
</evidence>
<protein>
    <submittedName>
        <fullName evidence="6">Oligopeptide transport system ATP-binding protein</fullName>
    </submittedName>
</protein>
<proteinExistence type="inferred from homology"/>
<dbReference type="InterPro" id="IPR027417">
    <property type="entry name" value="P-loop_NTPase"/>
</dbReference>
<dbReference type="GO" id="GO:0055085">
    <property type="term" value="P:transmembrane transport"/>
    <property type="evidence" value="ECO:0007669"/>
    <property type="project" value="UniProtKB-ARBA"/>
</dbReference>
<evidence type="ECO:0000259" key="5">
    <source>
        <dbReference type="PROSITE" id="PS50893"/>
    </source>
</evidence>
<dbReference type="Proteomes" id="UP000185124">
    <property type="component" value="Unassembled WGS sequence"/>
</dbReference>
<dbReference type="SMART" id="SM00382">
    <property type="entry name" value="AAA"/>
    <property type="match status" value="1"/>
</dbReference>
<comment type="similarity">
    <text evidence="1">Belongs to the ABC transporter superfamily.</text>
</comment>
<organism evidence="6 7">
    <name type="scientific">Micromonospora cremea</name>
    <dbReference type="NCBI Taxonomy" id="709881"/>
    <lineage>
        <taxon>Bacteria</taxon>
        <taxon>Bacillati</taxon>
        <taxon>Actinomycetota</taxon>
        <taxon>Actinomycetes</taxon>
        <taxon>Micromonosporales</taxon>
        <taxon>Micromonosporaceae</taxon>
        <taxon>Micromonospora</taxon>
    </lineage>
</organism>
<dbReference type="Pfam" id="PF08352">
    <property type="entry name" value="oligo_HPY"/>
    <property type="match status" value="1"/>
</dbReference>
<keyword evidence="4 6" id="KW-0067">ATP-binding</keyword>